<protein>
    <submittedName>
        <fullName evidence="1">Uncharacterized protein</fullName>
    </submittedName>
</protein>
<comment type="caution">
    <text evidence="1">The sequence shown here is derived from an EMBL/GenBank/DDBJ whole genome shotgun (WGS) entry which is preliminary data.</text>
</comment>
<sequence length="124" mass="14093">CGVEVKVPEHLRDILKERVLAEFVEPSAVMSSWKFQQAKDRPAGMLGPPDRETHLAHVKNLHRFFRVSCKVPGWLRLEVDDKRRRDGMEPTPMKRSTSDCARKTALKGLGLSREALFGTRAQQA</sequence>
<dbReference type="OrthoDB" id="434645at2759"/>
<proteinExistence type="predicted"/>
<organism evidence="1 2">
    <name type="scientific">Symbiodinium necroappetens</name>
    <dbReference type="NCBI Taxonomy" id="1628268"/>
    <lineage>
        <taxon>Eukaryota</taxon>
        <taxon>Sar</taxon>
        <taxon>Alveolata</taxon>
        <taxon>Dinophyceae</taxon>
        <taxon>Suessiales</taxon>
        <taxon>Symbiodiniaceae</taxon>
        <taxon>Symbiodinium</taxon>
    </lineage>
</organism>
<accession>A0A812PSR8</accession>
<keyword evidence="2" id="KW-1185">Reference proteome</keyword>
<gene>
    <name evidence="1" type="ORF">SNEC2469_LOCUS10085</name>
</gene>
<evidence type="ECO:0000313" key="1">
    <source>
        <dbReference type="EMBL" id="CAE7374342.1"/>
    </source>
</evidence>
<dbReference type="AlphaFoldDB" id="A0A812PSR8"/>
<evidence type="ECO:0000313" key="2">
    <source>
        <dbReference type="Proteomes" id="UP000601435"/>
    </source>
</evidence>
<dbReference type="Proteomes" id="UP000601435">
    <property type="component" value="Unassembled WGS sequence"/>
</dbReference>
<feature type="non-terminal residue" evidence="1">
    <location>
        <position position="1"/>
    </location>
</feature>
<name>A0A812PSR8_9DINO</name>
<reference evidence="1" key="1">
    <citation type="submission" date="2021-02" db="EMBL/GenBank/DDBJ databases">
        <authorList>
            <person name="Dougan E. K."/>
            <person name="Rhodes N."/>
            <person name="Thang M."/>
            <person name="Chan C."/>
        </authorList>
    </citation>
    <scope>NUCLEOTIDE SEQUENCE</scope>
</reference>
<dbReference type="EMBL" id="CAJNJA010016105">
    <property type="protein sequence ID" value="CAE7374342.1"/>
    <property type="molecule type" value="Genomic_DNA"/>
</dbReference>